<feature type="transmembrane region" description="Helical" evidence="1">
    <location>
        <begin position="21"/>
        <end position="41"/>
    </location>
</feature>
<keyword evidence="1" id="KW-1133">Transmembrane helix</keyword>
<keyword evidence="3" id="KW-1185">Reference proteome</keyword>
<dbReference type="AlphaFoldDB" id="A0A545TKZ2"/>
<sequence length="268" mass="29632">MVRADDSPVCSEDILEMKKTAGIACLSVSFAMLWVPLGQQVFLIEHWMKVGTFMAPFLLFIALTFRQEARLRPTVDVRAVALLLLIAYIAHQFEEHWVDIYGNNYSFKPYLNATVLESLGAAENARPVLSDAGVFVINTSLVWLVAALAIWRGPDQVFPTLCMAAIVVVNALTHLGAWSVRGDYNPGLLTASILFLPIGLTTYLWIFRSGVARWQAIAASLGWGGLAHVIMIGGMILSGWLQTISEITYFALLVGWSILPVFLFRAEK</sequence>
<keyword evidence="1" id="KW-0812">Transmembrane</keyword>
<gene>
    <name evidence="2" type="ORF">FKG95_20350</name>
</gene>
<feature type="transmembrane region" description="Helical" evidence="1">
    <location>
        <begin position="186"/>
        <end position="206"/>
    </location>
</feature>
<name>A0A545TKZ2_9PROT</name>
<feature type="transmembrane region" description="Helical" evidence="1">
    <location>
        <begin position="247"/>
        <end position="264"/>
    </location>
</feature>
<dbReference type="EMBL" id="VHSH01000007">
    <property type="protein sequence ID" value="TQV77895.1"/>
    <property type="molecule type" value="Genomic_DNA"/>
</dbReference>
<feature type="transmembrane region" description="Helical" evidence="1">
    <location>
        <begin position="218"/>
        <end position="241"/>
    </location>
</feature>
<evidence type="ECO:0000313" key="2">
    <source>
        <dbReference type="EMBL" id="TQV77895.1"/>
    </source>
</evidence>
<organism evidence="2 3">
    <name type="scientific">Denitrobaculum tricleocarpae</name>
    <dbReference type="NCBI Taxonomy" id="2591009"/>
    <lineage>
        <taxon>Bacteria</taxon>
        <taxon>Pseudomonadati</taxon>
        <taxon>Pseudomonadota</taxon>
        <taxon>Alphaproteobacteria</taxon>
        <taxon>Rhodospirillales</taxon>
        <taxon>Rhodospirillaceae</taxon>
        <taxon>Denitrobaculum</taxon>
    </lineage>
</organism>
<comment type="caution">
    <text evidence="2">The sequence shown here is derived from an EMBL/GenBank/DDBJ whole genome shotgun (WGS) entry which is preliminary data.</text>
</comment>
<dbReference type="InterPro" id="IPR025671">
    <property type="entry name" value="HXXEE"/>
</dbReference>
<dbReference type="Proteomes" id="UP000315252">
    <property type="component" value="Unassembled WGS sequence"/>
</dbReference>
<evidence type="ECO:0000313" key="3">
    <source>
        <dbReference type="Proteomes" id="UP000315252"/>
    </source>
</evidence>
<evidence type="ECO:0000256" key="1">
    <source>
        <dbReference type="SAM" id="Phobius"/>
    </source>
</evidence>
<protein>
    <submittedName>
        <fullName evidence="2">HXXEE domain-containing protein</fullName>
    </submittedName>
</protein>
<feature type="transmembrane region" description="Helical" evidence="1">
    <location>
        <begin position="132"/>
        <end position="151"/>
    </location>
</feature>
<reference evidence="2 3" key="1">
    <citation type="submission" date="2019-06" db="EMBL/GenBank/DDBJ databases">
        <title>Whole genome sequence for Rhodospirillaceae sp. R148.</title>
        <authorList>
            <person name="Wang G."/>
        </authorList>
    </citation>
    <scope>NUCLEOTIDE SEQUENCE [LARGE SCALE GENOMIC DNA]</scope>
    <source>
        <strain evidence="2 3">R148</strain>
    </source>
</reference>
<keyword evidence="1" id="KW-0472">Membrane</keyword>
<dbReference type="OrthoDB" id="285799at2"/>
<feature type="transmembrane region" description="Helical" evidence="1">
    <location>
        <begin position="77"/>
        <end position="93"/>
    </location>
</feature>
<dbReference type="Pfam" id="PF13787">
    <property type="entry name" value="HXXEE"/>
    <property type="match status" value="1"/>
</dbReference>
<feature type="transmembrane region" description="Helical" evidence="1">
    <location>
        <begin position="158"/>
        <end position="180"/>
    </location>
</feature>
<feature type="transmembrane region" description="Helical" evidence="1">
    <location>
        <begin position="47"/>
        <end position="65"/>
    </location>
</feature>
<accession>A0A545TKZ2</accession>
<proteinExistence type="predicted"/>